<evidence type="ECO:0000313" key="2">
    <source>
        <dbReference type="Proteomes" id="UP000625711"/>
    </source>
</evidence>
<organism evidence="1 2">
    <name type="scientific">Rhynchophorus ferrugineus</name>
    <name type="common">Red palm weevil</name>
    <name type="synonym">Curculio ferrugineus</name>
    <dbReference type="NCBI Taxonomy" id="354439"/>
    <lineage>
        <taxon>Eukaryota</taxon>
        <taxon>Metazoa</taxon>
        <taxon>Ecdysozoa</taxon>
        <taxon>Arthropoda</taxon>
        <taxon>Hexapoda</taxon>
        <taxon>Insecta</taxon>
        <taxon>Pterygota</taxon>
        <taxon>Neoptera</taxon>
        <taxon>Endopterygota</taxon>
        <taxon>Coleoptera</taxon>
        <taxon>Polyphaga</taxon>
        <taxon>Cucujiformia</taxon>
        <taxon>Curculionidae</taxon>
        <taxon>Dryophthorinae</taxon>
        <taxon>Rhynchophorus</taxon>
    </lineage>
</organism>
<proteinExistence type="predicted"/>
<reference evidence="1" key="1">
    <citation type="submission" date="2020-08" db="EMBL/GenBank/DDBJ databases">
        <title>Genome sequencing and assembly of the red palm weevil Rhynchophorus ferrugineus.</title>
        <authorList>
            <person name="Dias G.B."/>
            <person name="Bergman C.M."/>
            <person name="Manee M."/>
        </authorList>
    </citation>
    <scope>NUCLEOTIDE SEQUENCE</scope>
    <source>
        <strain evidence="1">AA-2017</strain>
        <tissue evidence="1">Whole larva</tissue>
    </source>
</reference>
<protein>
    <submittedName>
        <fullName evidence="1">Uncharacterized protein</fullName>
    </submittedName>
</protein>
<dbReference type="Proteomes" id="UP000625711">
    <property type="component" value="Unassembled WGS sequence"/>
</dbReference>
<dbReference type="AlphaFoldDB" id="A0A834I0G1"/>
<comment type="caution">
    <text evidence="1">The sequence shown here is derived from an EMBL/GenBank/DDBJ whole genome shotgun (WGS) entry which is preliminary data.</text>
</comment>
<keyword evidence="2" id="KW-1185">Reference proteome</keyword>
<name>A0A834I0G1_RHYFE</name>
<dbReference type="EMBL" id="JAACXV010014117">
    <property type="protein sequence ID" value="KAF7270263.1"/>
    <property type="molecule type" value="Genomic_DNA"/>
</dbReference>
<sequence length="91" mass="10438">MLCRRLTIQDLIIPRKPPNAGLARPSRRTTLLTEKKTMGYFEHVVSSQRTGPVSVRGIVRSYYQRLLRVVADCESFLEYLQVQIVFIVNSG</sequence>
<evidence type="ECO:0000313" key="1">
    <source>
        <dbReference type="EMBL" id="KAF7270263.1"/>
    </source>
</evidence>
<accession>A0A834I0G1</accession>
<gene>
    <name evidence="1" type="ORF">GWI33_016731</name>
</gene>